<comment type="caution">
    <text evidence="6">The sequence shown here is derived from an EMBL/GenBank/DDBJ whole genome shotgun (WGS) entry which is preliminary data.</text>
</comment>
<keyword evidence="5" id="KW-0687">Ribonucleoprotein</keyword>
<name>A0ABP1PAN4_XYLVO</name>
<comment type="similarity">
    <text evidence="2">Belongs to the universal ribosomal protein uL18 family.</text>
</comment>
<evidence type="ECO:0000256" key="5">
    <source>
        <dbReference type="ARBA" id="ARBA00023274"/>
    </source>
</evidence>
<organism evidence="6 7">
    <name type="scientific">Xylocopa violacea</name>
    <name type="common">Violet carpenter bee</name>
    <name type="synonym">Apis violacea</name>
    <dbReference type="NCBI Taxonomy" id="135666"/>
    <lineage>
        <taxon>Eukaryota</taxon>
        <taxon>Metazoa</taxon>
        <taxon>Ecdysozoa</taxon>
        <taxon>Arthropoda</taxon>
        <taxon>Hexapoda</taxon>
        <taxon>Insecta</taxon>
        <taxon>Pterygota</taxon>
        <taxon>Neoptera</taxon>
        <taxon>Endopterygota</taxon>
        <taxon>Hymenoptera</taxon>
        <taxon>Apocrita</taxon>
        <taxon>Aculeata</taxon>
        <taxon>Apoidea</taxon>
        <taxon>Anthophila</taxon>
        <taxon>Apidae</taxon>
        <taxon>Xylocopa</taxon>
        <taxon>Xylocopa</taxon>
    </lineage>
</organism>
<proteinExistence type="inferred from homology"/>
<evidence type="ECO:0000313" key="6">
    <source>
        <dbReference type="EMBL" id="CAL7949297.1"/>
    </source>
</evidence>
<dbReference type="PANTHER" id="PTHR12899:SF3">
    <property type="entry name" value="LARGE RIBOSOMAL SUBUNIT PROTEIN UL18M"/>
    <property type="match status" value="1"/>
</dbReference>
<sequence length="176" mass="20786">MSRICDLTNLLIKRRLHGNAELVQNCKEIRNRNPRNLERLRIARKPIGYALDKPKYQYWHKLVLTPSQRYITAEIHHFENGPVLRASTQEWGFRNQLNSTNDVKAYTLVGRVLAQRCLESGILEIHFDKSLINGRRVHSLVDILVENGITLQEPERYKHPKASFRYRPEKPWESFE</sequence>
<keyword evidence="3" id="KW-0689">Ribosomal protein</keyword>
<keyword evidence="4" id="KW-0496">Mitochondrion</keyword>
<dbReference type="InterPro" id="IPR005484">
    <property type="entry name" value="Ribosomal_uL18_bac/plant/anim"/>
</dbReference>
<evidence type="ECO:0000313" key="7">
    <source>
        <dbReference type="Proteomes" id="UP001642520"/>
    </source>
</evidence>
<evidence type="ECO:0000256" key="3">
    <source>
        <dbReference type="ARBA" id="ARBA00022980"/>
    </source>
</evidence>
<evidence type="ECO:0000256" key="1">
    <source>
        <dbReference type="ARBA" id="ARBA00004173"/>
    </source>
</evidence>
<dbReference type="CDD" id="cd00432">
    <property type="entry name" value="Ribosomal_L18_L5e"/>
    <property type="match status" value="1"/>
</dbReference>
<evidence type="ECO:0000256" key="4">
    <source>
        <dbReference type="ARBA" id="ARBA00023128"/>
    </source>
</evidence>
<dbReference type="Gene3D" id="3.30.420.80">
    <property type="entry name" value="Ribosomal protein S11"/>
    <property type="match status" value="1"/>
</dbReference>
<evidence type="ECO:0000256" key="2">
    <source>
        <dbReference type="ARBA" id="ARBA00007116"/>
    </source>
</evidence>
<accession>A0ABP1PAN4</accession>
<evidence type="ECO:0008006" key="8">
    <source>
        <dbReference type="Google" id="ProtNLM"/>
    </source>
</evidence>
<dbReference type="Proteomes" id="UP001642520">
    <property type="component" value="Unassembled WGS sequence"/>
</dbReference>
<comment type="subcellular location">
    <subcellularLocation>
        <location evidence="1">Mitochondrion</location>
    </subcellularLocation>
</comment>
<dbReference type="EMBL" id="CAXAJV020001299">
    <property type="protein sequence ID" value="CAL7949297.1"/>
    <property type="molecule type" value="Genomic_DNA"/>
</dbReference>
<protein>
    <recommendedName>
        <fullName evidence="8">39S ribosomal protein L18, mitochondrial</fullName>
    </recommendedName>
</protein>
<dbReference type="InterPro" id="IPR036967">
    <property type="entry name" value="Ribosomal_uS11_sf"/>
</dbReference>
<dbReference type="PANTHER" id="PTHR12899">
    <property type="entry name" value="39S RIBOSOMAL PROTEIN L18, MITOCHONDRIAL"/>
    <property type="match status" value="1"/>
</dbReference>
<dbReference type="SUPFAM" id="SSF53137">
    <property type="entry name" value="Translational machinery components"/>
    <property type="match status" value="1"/>
</dbReference>
<gene>
    <name evidence="6" type="ORF">XYLVIOL_LOCUS9325</name>
</gene>
<reference evidence="6 7" key="1">
    <citation type="submission" date="2024-08" db="EMBL/GenBank/DDBJ databases">
        <authorList>
            <person name="Will J Nash"/>
            <person name="Angela Man"/>
            <person name="Seanna McTaggart"/>
            <person name="Kendall Baker"/>
            <person name="Tom Barker"/>
            <person name="Leah Catchpole"/>
            <person name="Alex Durrant"/>
            <person name="Karim Gharbi"/>
            <person name="Naomi Irish"/>
            <person name="Gemy Kaithakottil"/>
            <person name="Debby Ku"/>
            <person name="Aaliyah Providence"/>
            <person name="Felix Shaw"/>
            <person name="David Swarbreck"/>
            <person name="Chris Watkins"/>
            <person name="Ann M. McCartney"/>
            <person name="Giulio Formenti"/>
            <person name="Alice Mouton"/>
            <person name="Noel Vella"/>
            <person name="Bjorn M von Reumont"/>
            <person name="Adriana Vella"/>
            <person name="Wilfried Haerty"/>
        </authorList>
    </citation>
    <scope>NUCLEOTIDE SEQUENCE [LARGE SCALE GENOMIC DNA]</scope>
</reference>
<dbReference type="InterPro" id="IPR057268">
    <property type="entry name" value="Ribosomal_L18"/>
</dbReference>
<keyword evidence="7" id="KW-1185">Reference proteome</keyword>
<dbReference type="Pfam" id="PF00861">
    <property type="entry name" value="Ribosomal_L18p"/>
    <property type="match status" value="1"/>
</dbReference>